<keyword evidence="1" id="KW-0808">Transferase</keyword>
<dbReference type="SUPFAM" id="SSF53335">
    <property type="entry name" value="S-adenosyl-L-methionine-dependent methyltransferases"/>
    <property type="match status" value="1"/>
</dbReference>
<dbReference type="Gene3D" id="3.40.50.150">
    <property type="entry name" value="Vaccinia Virus protein VP39"/>
    <property type="match status" value="1"/>
</dbReference>
<keyword evidence="5" id="KW-1185">Reference proteome</keyword>
<dbReference type="PANTHER" id="PTHR14663:SF2">
    <property type="entry name" value="METHYLTRANSFERASE NSUN7-RELATED"/>
    <property type="match status" value="1"/>
</dbReference>
<evidence type="ECO:0000256" key="1">
    <source>
        <dbReference type="PROSITE-ProRule" id="PRU01023"/>
    </source>
</evidence>
<feature type="compositionally biased region" description="Polar residues" evidence="2">
    <location>
        <begin position="498"/>
        <end position="507"/>
    </location>
</feature>
<evidence type="ECO:0000259" key="3">
    <source>
        <dbReference type="PROSITE" id="PS51686"/>
    </source>
</evidence>
<sequence>MVKNKKVGGRLVFMCKPARGERQAASGKDLTPLDGPGVGDPPCAPPEPQVTSQGQRGFPDRVYLLASVVFQNNHLEKPAAQRLVNYSRDRGLPLPKVRDEETQRMAYELAFNTLKYQELLEDIMIDSRFYLTQPMPDDQMSLLAVMLYDFQDRKFLPRQRQGKEEVIQEVRDVENFLLRSKTKLAASFARCRIKNNLLSIECILPESVKKKQRMSANLPLYAWVNTLKCSPDEVQSVLRSAGFSQVQSIGQLEGPTFCQDPHCGDTLVFPAQLKAQLYTTKLLCDHKLILQDKSCSLGPNAACSLLPETGDILMVGCFSGLTVSHMASLIAEKHKATNNSYAPTVYVCLSGCTDAQREELQHTVATTGCNNVKLIQEVFQSLDGGDKRLQKVRAILLIPRCSMSAVSNPVDFILQENGDTDLLQDLSHGSIAQSKLESLVAQQRKDIDHALKFPMVLVVVYSTCSSYPEENVDVVNTALQKVKACSDQEGEPKHLNFKPSTSPFSSSDRGEATEETELFFVLEPSEHSNGCFLAVLNREPEPVLREAPEEVIARANAKGILDRISSNHLTRKEHRGNASRMKKTAQAHSSHPNLSVSVQSKKQQVKDGDNAPPCGHDDFQQSSKEKPRAFRLQAVSSSFPYSKQECPPFFSSKSEKRPSAKLTTPIFNSSSPTCMTLGPACPPSSPVAQTVRPRRAQQEVLKPVVLVLPRIQFPDSVPPQRSRTWFNPNFNRWKSPAQFVSGALSKDSTDKHHPLL</sequence>
<dbReference type="KEGG" id="kmr:108242319"/>
<dbReference type="Proteomes" id="UP000264800">
    <property type="component" value="Unplaced"/>
</dbReference>
<dbReference type="InterPro" id="IPR001678">
    <property type="entry name" value="MeTrfase_RsmB-F_NOP2_dom"/>
</dbReference>
<dbReference type="OrthoDB" id="6817893at2759"/>
<dbReference type="Pfam" id="PF21148">
    <property type="entry name" value="NSUN5_fdxn-like"/>
    <property type="match status" value="1"/>
</dbReference>
<protein>
    <submittedName>
        <fullName evidence="4">NOP2/Sun RNA methyltransferase family member 7</fullName>
    </submittedName>
</protein>
<comment type="similarity">
    <text evidence="1">Belongs to the class I-like SAM-binding methyltransferase superfamily. RsmB/NOP family.</text>
</comment>
<dbReference type="PANTHER" id="PTHR14663">
    <property type="entry name" value="METHYLTRANSFERASE NSUN7-RELATED"/>
    <property type="match status" value="1"/>
</dbReference>
<dbReference type="AlphaFoldDB" id="A0A3Q3A942"/>
<evidence type="ECO:0000256" key="2">
    <source>
        <dbReference type="SAM" id="MobiDB-lite"/>
    </source>
</evidence>
<feature type="domain" description="SAM-dependent MTase RsmB/NOP-type" evidence="3">
    <location>
        <begin position="210"/>
        <end position="539"/>
    </location>
</feature>
<dbReference type="Gene3D" id="3.30.70.1170">
    <property type="entry name" value="Sun protein, domain 3"/>
    <property type="match status" value="1"/>
</dbReference>
<keyword evidence="1" id="KW-0489">Methyltransferase</keyword>
<proteinExistence type="inferred from homology"/>
<feature type="region of interest" description="Disordered" evidence="2">
    <location>
        <begin position="18"/>
        <end position="55"/>
    </location>
</feature>
<comment type="caution">
    <text evidence="1">Lacks conserved residue(s) required for the propagation of feature annotation.</text>
</comment>
<dbReference type="GO" id="GO:0003723">
    <property type="term" value="F:RNA binding"/>
    <property type="evidence" value="ECO:0007669"/>
    <property type="project" value="UniProtKB-UniRule"/>
</dbReference>
<evidence type="ECO:0000313" key="5">
    <source>
        <dbReference type="Proteomes" id="UP000264800"/>
    </source>
</evidence>
<dbReference type="InterPro" id="IPR042620">
    <property type="entry name" value="NSUN7"/>
</dbReference>
<dbReference type="SMR" id="A0A3Q3A942"/>
<feature type="region of interest" description="Disordered" evidence="2">
    <location>
        <begin position="489"/>
        <end position="510"/>
    </location>
</feature>
<dbReference type="GeneTree" id="ENSGT00940000157352"/>
<keyword evidence="1" id="KW-0694">RNA-binding</keyword>
<dbReference type="GO" id="GO:0008168">
    <property type="term" value="F:methyltransferase activity"/>
    <property type="evidence" value="ECO:0007669"/>
    <property type="project" value="UniProtKB-KW"/>
</dbReference>
<feature type="region of interest" description="Disordered" evidence="2">
    <location>
        <begin position="563"/>
        <end position="626"/>
    </location>
</feature>
<dbReference type="PROSITE" id="PS51686">
    <property type="entry name" value="SAM_MT_RSMB_NOP"/>
    <property type="match status" value="1"/>
</dbReference>
<dbReference type="Ensembl" id="ENSKMAT00000013193.1">
    <property type="protein sequence ID" value="ENSKMAP00000012998.1"/>
    <property type="gene ID" value="ENSKMAG00000009756.1"/>
</dbReference>
<accession>A0A3Q3A942</accession>
<dbReference type="OMA" id="AVFQNNH"/>
<dbReference type="InterPro" id="IPR029063">
    <property type="entry name" value="SAM-dependent_MTases_sf"/>
</dbReference>
<name>A0A3Q3A942_KRYMA</name>
<dbReference type="InterPro" id="IPR049561">
    <property type="entry name" value="NSUN5_7_fdxn-like"/>
</dbReference>
<gene>
    <name evidence="4" type="primary">NSUN7</name>
</gene>
<keyword evidence="1" id="KW-0949">S-adenosyl-L-methionine</keyword>
<dbReference type="GeneID" id="108242319"/>
<dbReference type="STRING" id="37003.ENSKMAP00000012998"/>
<reference evidence="4" key="2">
    <citation type="submission" date="2025-09" db="UniProtKB">
        <authorList>
            <consortium name="Ensembl"/>
        </authorList>
    </citation>
    <scope>IDENTIFICATION</scope>
</reference>
<dbReference type="GO" id="GO:0032259">
    <property type="term" value="P:methylation"/>
    <property type="evidence" value="ECO:0007669"/>
    <property type="project" value="UniProtKB-KW"/>
</dbReference>
<reference evidence="4" key="1">
    <citation type="submission" date="2025-08" db="UniProtKB">
        <authorList>
            <consortium name="Ensembl"/>
        </authorList>
    </citation>
    <scope>IDENTIFICATION</scope>
</reference>
<organism evidence="4 5">
    <name type="scientific">Kryptolebias marmoratus</name>
    <name type="common">Mangrove killifish</name>
    <name type="synonym">Rivulus marmoratus</name>
    <dbReference type="NCBI Taxonomy" id="37003"/>
    <lineage>
        <taxon>Eukaryota</taxon>
        <taxon>Metazoa</taxon>
        <taxon>Chordata</taxon>
        <taxon>Craniata</taxon>
        <taxon>Vertebrata</taxon>
        <taxon>Euteleostomi</taxon>
        <taxon>Actinopterygii</taxon>
        <taxon>Neopterygii</taxon>
        <taxon>Teleostei</taxon>
        <taxon>Neoteleostei</taxon>
        <taxon>Acanthomorphata</taxon>
        <taxon>Ovalentaria</taxon>
        <taxon>Atherinomorphae</taxon>
        <taxon>Cyprinodontiformes</taxon>
        <taxon>Rivulidae</taxon>
        <taxon>Kryptolebias</taxon>
    </lineage>
</organism>
<feature type="compositionally biased region" description="Basic and acidic residues" evidence="2">
    <location>
        <begin position="604"/>
        <end position="626"/>
    </location>
</feature>
<evidence type="ECO:0000313" key="4">
    <source>
        <dbReference type="Ensembl" id="ENSKMAP00000012998.1"/>
    </source>
</evidence>
<feature type="active site" description="Nucleophile" evidence="1">
    <location>
        <position position="464"/>
    </location>
</feature>